<dbReference type="SUPFAM" id="SSF81321">
    <property type="entry name" value="Family A G protein-coupled receptor-like"/>
    <property type="match status" value="1"/>
</dbReference>
<protein>
    <submittedName>
        <fullName evidence="11">Trapped in endoderm-1-like</fullName>
    </submittedName>
</protein>
<keyword evidence="4 9" id="KW-1133">Transmembrane helix</keyword>
<evidence type="ECO:0000256" key="1">
    <source>
        <dbReference type="ARBA" id="ARBA00004651"/>
    </source>
</evidence>
<keyword evidence="5" id="KW-0297">G-protein coupled receptor</keyword>
<dbReference type="PRINTS" id="PR00237">
    <property type="entry name" value="GPCRRHODOPSN"/>
</dbReference>
<dbReference type="GO" id="GO:0005886">
    <property type="term" value="C:plasma membrane"/>
    <property type="evidence" value="ECO:0007669"/>
    <property type="project" value="UniProtKB-SubCell"/>
</dbReference>
<feature type="transmembrane region" description="Helical" evidence="9">
    <location>
        <begin position="187"/>
        <end position="210"/>
    </location>
</feature>
<evidence type="ECO:0000313" key="11">
    <source>
        <dbReference type="EMBL" id="RNA27148.1"/>
    </source>
</evidence>
<dbReference type="GO" id="GO:0004930">
    <property type="term" value="F:G protein-coupled receptor activity"/>
    <property type="evidence" value="ECO:0007669"/>
    <property type="project" value="UniProtKB-KW"/>
</dbReference>
<dbReference type="PANTHER" id="PTHR24228">
    <property type="entry name" value="B2 BRADYKININ RECEPTOR/ANGIOTENSIN II RECEPTOR"/>
    <property type="match status" value="1"/>
</dbReference>
<feature type="transmembrane region" description="Helical" evidence="9">
    <location>
        <begin position="97"/>
        <end position="119"/>
    </location>
</feature>
<feature type="transmembrane region" description="Helical" evidence="9">
    <location>
        <begin position="281"/>
        <end position="301"/>
    </location>
</feature>
<evidence type="ECO:0000256" key="4">
    <source>
        <dbReference type="ARBA" id="ARBA00022989"/>
    </source>
</evidence>
<proteinExistence type="predicted"/>
<evidence type="ECO:0000256" key="5">
    <source>
        <dbReference type="ARBA" id="ARBA00023040"/>
    </source>
</evidence>
<dbReference type="CDD" id="cd00637">
    <property type="entry name" value="7tm_classA_rhodopsin-like"/>
    <property type="match status" value="1"/>
</dbReference>
<evidence type="ECO:0000313" key="12">
    <source>
        <dbReference type="Proteomes" id="UP000276133"/>
    </source>
</evidence>
<dbReference type="AlphaFoldDB" id="A0A3M7RUZ0"/>
<keyword evidence="3 9" id="KW-0812">Transmembrane</keyword>
<dbReference type="InterPro" id="IPR000276">
    <property type="entry name" value="GPCR_Rhodpsn"/>
</dbReference>
<dbReference type="OrthoDB" id="10044919at2759"/>
<dbReference type="EMBL" id="REGN01002590">
    <property type="protein sequence ID" value="RNA27148.1"/>
    <property type="molecule type" value="Genomic_DNA"/>
</dbReference>
<dbReference type="Gene3D" id="1.20.1070.10">
    <property type="entry name" value="Rhodopsin 7-helix transmembrane proteins"/>
    <property type="match status" value="1"/>
</dbReference>
<gene>
    <name evidence="11" type="ORF">BpHYR1_028969</name>
</gene>
<evidence type="ECO:0000256" key="8">
    <source>
        <dbReference type="ARBA" id="ARBA00023224"/>
    </source>
</evidence>
<reference evidence="11 12" key="1">
    <citation type="journal article" date="2018" name="Sci. Rep.">
        <title>Genomic signatures of local adaptation to the degree of environmental predictability in rotifers.</title>
        <authorList>
            <person name="Franch-Gras L."/>
            <person name="Hahn C."/>
            <person name="Garcia-Roger E.M."/>
            <person name="Carmona M.J."/>
            <person name="Serra M."/>
            <person name="Gomez A."/>
        </authorList>
    </citation>
    <scope>NUCLEOTIDE SEQUENCE [LARGE SCALE GENOMIC DNA]</scope>
    <source>
        <strain evidence="11">HYR1</strain>
    </source>
</reference>
<keyword evidence="8" id="KW-0807">Transducer</keyword>
<dbReference type="InterPro" id="IPR017452">
    <property type="entry name" value="GPCR_Rhodpsn_7TM"/>
</dbReference>
<evidence type="ECO:0000256" key="3">
    <source>
        <dbReference type="ARBA" id="ARBA00022692"/>
    </source>
</evidence>
<name>A0A3M7RUZ0_BRAPC</name>
<comment type="subcellular location">
    <subcellularLocation>
        <location evidence="1">Cell membrane</location>
        <topology evidence="1">Multi-pass membrane protein</topology>
    </subcellularLocation>
</comment>
<feature type="transmembrane region" description="Helical" evidence="9">
    <location>
        <begin position="59"/>
        <end position="85"/>
    </location>
</feature>
<dbReference type="PROSITE" id="PS50262">
    <property type="entry name" value="G_PROTEIN_RECEP_F1_2"/>
    <property type="match status" value="1"/>
</dbReference>
<dbReference type="STRING" id="10195.A0A3M7RUZ0"/>
<evidence type="ECO:0000256" key="6">
    <source>
        <dbReference type="ARBA" id="ARBA00023136"/>
    </source>
</evidence>
<evidence type="ECO:0000259" key="10">
    <source>
        <dbReference type="PROSITE" id="PS50262"/>
    </source>
</evidence>
<dbReference type="PANTHER" id="PTHR24228:SF74">
    <property type="entry name" value="G-PROTEIN COUPLED RECEPTORS FAMILY 1 PROFILE DOMAIN-CONTAINING PROTEIN"/>
    <property type="match status" value="1"/>
</dbReference>
<feature type="transmembrane region" description="Helical" evidence="9">
    <location>
        <begin position="20"/>
        <end position="47"/>
    </location>
</feature>
<keyword evidence="7" id="KW-0675">Receptor</keyword>
<sequence length="435" mass="49069">MNFGLNSTDLNDINVPSRFGSALGATAAFFFIFFGIIGDSLIIAAILSKKELRTNLINIFIVSLQLNDIFNIGFNQFLVGLSYVFMKWHGPYLLCEIFVYTSIISTGSLLWHHALISIYRYLVVVCNFNVNHYGISPKVYIILSIVVARLIPVLVCMPAFKSRHMTEYSSIALRCMLAPNVSAFQNLLIVLINMLIPCLIVIVCFVYIFAKVRNVSKNVRNPHKSKNKSISASHCSSSLRREIRITKMFAIIFTVFLFGYLPYGIIRLIDKDNDFHPDFYVFLTVLFIISISISPIVYGLMNNQIRSQCIVILNKLFTCTKVESGHKHFTLVLDKSATKKKLSFKREHFKVAANQEFSRVENVAKSNIDLTLPKLFAESTADFSTRETGKKLSLSDQQVNLISAKKRSSFQKSSDSIALKQEVLNDDGGVYIGPT</sequence>
<feature type="transmembrane region" description="Helical" evidence="9">
    <location>
        <begin position="248"/>
        <end position="269"/>
    </location>
</feature>
<evidence type="ECO:0000256" key="7">
    <source>
        <dbReference type="ARBA" id="ARBA00023170"/>
    </source>
</evidence>
<organism evidence="11 12">
    <name type="scientific">Brachionus plicatilis</name>
    <name type="common">Marine rotifer</name>
    <name type="synonym">Brachionus muelleri</name>
    <dbReference type="NCBI Taxonomy" id="10195"/>
    <lineage>
        <taxon>Eukaryota</taxon>
        <taxon>Metazoa</taxon>
        <taxon>Spiralia</taxon>
        <taxon>Gnathifera</taxon>
        <taxon>Rotifera</taxon>
        <taxon>Eurotatoria</taxon>
        <taxon>Monogononta</taxon>
        <taxon>Pseudotrocha</taxon>
        <taxon>Ploima</taxon>
        <taxon>Brachionidae</taxon>
        <taxon>Brachionus</taxon>
    </lineage>
</organism>
<evidence type="ECO:0000256" key="9">
    <source>
        <dbReference type="SAM" id="Phobius"/>
    </source>
</evidence>
<keyword evidence="2" id="KW-1003">Cell membrane</keyword>
<dbReference type="Pfam" id="PF00001">
    <property type="entry name" value="7tm_1"/>
    <property type="match status" value="1"/>
</dbReference>
<comment type="caution">
    <text evidence="11">The sequence shown here is derived from an EMBL/GenBank/DDBJ whole genome shotgun (WGS) entry which is preliminary data.</text>
</comment>
<feature type="domain" description="G-protein coupled receptors family 1 profile" evidence="10">
    <location>
        <begin position="38"/>
        <end position="298"/>
    </location>
</feature>
<accession>A0A3M7RUZ0</accession>
<feature type="transmembrane region" description="Helical" evidence="9">
    <location>
        <begin position="139"/>
        <end position="160"/>
    </location>
</feature>
<keyword evidence="12" id="KW-1185">Reference proteome</keyword>
<evidence type="ECO:0000256" key="2">
    <source>
        <dbReference type="ARBA" id="ARBA00022475"/>
    </source>
</evidence>
<dbReference type="Proteomes" id="UP000276133">
    <property type="component" value="Unassembled WGS sequence"/>
</dbReference>
<keyword evidence="6 9" id="KW-0472">Membrane</keyword>